<evidence type="ECO:0000256" key="3">
    <source>
        <dbReference type="ARBA" id="ARBA00022576"/>
    </source>
</evidence>
<accession>A0A7W2EQ59</accession>
<evidence type="ECO:0000256" key="2">
    <source>
        <dbReference type="ARBA" id="ARBA00008954"/>
    </source>
</evidence>
<dbReference type="InterPro" id="IPR015422">
    <property type="entry name" value="PyrdxlP-dep_Trfase_small"/>
</dbReference>
<evidence type="ECO:0000313" key="8">
    <source>
        <dbReference type="Proteomes" id="UP000534388"/>
    </source>
</evidence>
<dbReference type="Pfam" id="PF00202">
    <property type="entry name" value="Aminotran_3"/>
    <property type="match status" value="1"/>
</dbReference>
<dbReference type="EMBL" id="JACEZT010000003">
    <property type="protein sequence ID" value="MBA5636608.1"/>
    <property type="molecule type" value="Genomic_DNA"/>
</dbReference>
<proteinExistence type="inferred from homology"/>
<dbReference type="GO" id="GO:0042802">
    <property type="term" value="F:identical protein binding"/>
    <property type="evidence" value="ECO:0007669"/>
    <property type="project" value="TreeGrafter"/>
</dbReference>
<evidence type="ECO:0000313" key="7">
    <source>
        <dbReference type="EMBL" id="MBA5636608.1"/>
    </source>
</evidence>
<dbReference type="InterPro" id="IPR015424">
    <property type="entry name" value="PyrdxlP-dep_Trfase"/>
</dbReference>
<dbReference type="EC" id="2.6.1.19" evidence="7"/>
<dbReference type="PIRSF" id="PIRSF000521">
    <property type="entry name" value="Transaminase_4ab_Lys_Orn"/>
    <property type="match status" value="1"/>
</dbReference>
<dbReference type="InterPro" id="IPR049704">
    <property type="entry name" value="Aminotrans_3_PPA_site"/>
</dbReference>
<evidence type="ECO:0000256" key="5">
    <source>
        <dbReference type="ARBA" id="ARBA00022898"/>
    </source>
</evidence>
<gene>
    <name evidence="7" type="ORF">H3H37_06020</name>
</gene>
<dbReference type="GO" id="GO:0030170">
    <property type="term" value="F:pyridoxal phosphate binding"/>
    <property type="evidence" value="ECO:0007669"/>
    <property type="project" value="InterPro"/>
</dbReference>
<dbReference type="PANTHER" id="PTHR11986">
    <property type="entry name" value="AMINOTRANSFERASE CLASS III"/>
    <property type="match status" value="1"/>
</dbReference>
<dbReference type="FunFam" id="3.40.640.10:FF:000013">
    <property type="entry name" value="4-aminobutyrate aminotransferase"/>
    <property type="match status" value="1"/>
</dbReference>
<comment type="caution">
    <text evidence="7">The sequence shown here is derived from an EMBL/GenBank/DDBJ whole genome shotgun (WGS) entry which is preliminary data.</text>
</comment>
<comment type="cofactor">
    <cofactor evidence="1">
        <name>pyridoxal 5'-phosphate</name>
        <dbReference type="ChEBI" id="CHEBI:597326"/>
    </cofactor>
</comment>
<evidence type="ECO:0000256" key="1">
    <source>
        <dbReference type="ARBA" id="ARBA00001933"/>
    </source>
</evidence>
<dbReference type="SUPFAM" id="SSF53383">
    <property type="entry name" value="PLP-dependent transferases"/>
    <property type="match status" value="1"/>
</dbReference>
<dbReference type="InterPro" id="IPR050103">
    <property type="entry name" value="Class-III_PLP-dep_AT"/>
</dbReference>
<keyword evidence="4 7" id="KW-0808">Transferase</keyword>
<dbReference type="PROSITE" id="PS00600">
    <property type="entry name" value="AA_TRANSFER_CLASS_3"/>
    <property type="match status" value="1"/>
</dbReference>
<keyword evidence="3 7" id="KW-0032">Aminotransferase</keyword>
<dbReference type="GO" id="GO:0009448">
    <property type="term" value="P:gamma-aminobutyric acid metabolic process"/>
    <property type="evidence" value="ECO:0007669"/>
    <property type="project" value="InterPro"/>
</dbReference>
<keyword evidence="5 6" id="KW-0663">Pyridoxal phosphate</keyword>
<dbReference type="Gene3D" id="3.90.1150.10">
    <property type="entry name" value="Aspartate Aminotransferase, domain 1"/>
    <property type="match status" value="1"/>
</dbReference>
<dbReference type="GO" id="GO:0034386">
    <property type="term" value="F:4-aminobutyrate:2-oxoglutarate transaminase activity"/>
    <property type="evidence" value="ECO:0007669"/>
    <property type="project" value="UniProtKB-EC"/>
</dbReference>
<dbReference type="Gene3D" id="3.40.640.10">
    <property type="entry name" value="Type I PLP-dependent aspartate aminotransferase-like (Major domain)"/>
    <property type="match status" value="1"/>
</dbReference>
<organism evidence="7 8">
    <name type="scientific">Rugamonas brunnea</name>
    <dbReference type="NCBI Taxonomy" id="2758569"/>
    <lineage>
        <taxon>Bacteria</taxon>
        <taxon>Pseudomonadati</taxon>
        <taxon>Pseudomonadota</taxon>
        <taxon>Betaproteobacteria</taxon>
        <taxon>Burkholderiales</taxon>
        <taxon>Oxalobacteraceae</taxon>
        <taxon>Telluria group</taxon>
        <taxon>Rugamonas</taxon>
    </lineage>
</organism>
<name>A0A7W2EQ59_9BURK</name>
<keyword evidence="8" id="KW-1185">Reference proteome</keyword>
<evidence type="ECO:0000256" key="4">
    <source>
        <dbReference type="ARBA" id="ARBA00022679"/>
    </source>
</evidence>
<dbReference type="RefSeq" id="WP_182160752.1">
    <property type="nucleotide sequence ID" value="NZ_JACEZT010000003.1"/>
</dbReference>
<dbReference type="NCBIfam" id="TIGR00700">
    <property type="entry name" value="GABAtrnsam"/>
    <property type="match status" value="1"/>
</dbReference>
<dbReference type="InterPro" id="IPR015421">
    <property type="entry name" value="PyrdxlP-dep_Trfase_major"/>
</dbReference>
<reference evidence="7 8" key="1">
    <citation type="submission" date="2020-07" db="EMBL/GenBank/DDBJ databases">
        <title>Novel species isolated from subtropical streams in China.</title>
        <authorList>
            <person name="Lu H."/>
        </authorList>
    </citation>
    <scope>NUCLEOTIDE SEQUENCE [LARGE SCALE GENOMIC DNA]</scope>
    <source>
        <strain evidence="7 8">LX20W</strain>
    </source>
</reference>
<dbReference type="CDD" id="cd00610">
    <property type="entry name" value="OAT_like"/>
    <property type="match status" value="1"/>
</dbReference>
<protein>
    <submittedName>
        <fullName evidence="7">4-aminobutyrate--2-oxoglutarate transaminase</fullName>
        <ecNumber evidence="7">2.6.1.19</ecNumber>
    </submittedName>
</protein>
<dbReference type="AlphaFoldDB" id="A0A7W2EQ59"/>
<comment type="similarity">
    <text evidence="2 6">Belongs to the class-III pyridoxal-phosphate-dependent aminotransferase family.</text>
</comment>
<dbReference type="NCBIfam" id="NF005692">
    <property type="entry name" value="PRK07495.1"/>
    <property type="match status" value="1"/>
</dbReference>
<dbReference type="Proteomes" id="UP000534388">
    <property type="component" value="Unassembled WGS sequence"/>
</dbReference>
<sequence length="422" mass="44776">MTNTQLQQRKNAATPRGVGVMCQFYAERALNAEIWDVENNRYIDFAAGIAVLNTGHRHPRLIAAIEQQLGKFTHTCYQVVPYAGYVELAERLNAMTPGSHAKKTALFSTGAEAVENAIKVARAATGRSAVIAFAGGFHGRTMMGMALTGKVVPYKVGFGPFPGEVYHVPYPVELHGVTAEASLAALQTLFKADVDPKRVAAIILEPVQGEGGFYAAPPAFMQALRKVCDEHGILLIVDEVQTGFARTGKMFAIEHAGVVPDLMTLAKSLAGGMPLAALVGRAEIMDAPAPGGLGGTYAGNPLAIASALAVLDVLHDEKLVERASVLGQRLKDKLNQLREVVPQIADVRGLGAMVAVEFVQPGSGAPDPEFTKLVQTRALAKGLILLTCGVYGNAIRFLFPLTIEDALMDEALAILADALLGK</sequence>
<dbReference type="InterPro" id="IPR004632">
    <property type="entry name" value="4NH2But_aminotransferase_bac"/>
</dbReference>
<dbReference type="InterPro" id="IPR005814">
    <property type="entry name" value="Aminotrans_3"/>
</dbReference>
<evidence type="ECO:0000256" key="6">
    <source>
        <dbReference type="RuleBase" id="RU003560"/>
    </source>
</evidence>